<organism evidence="3 4">
    <name type="scientific">Dimargaris cristalligena</name>
    <dbReference type="NCBI Taxonomy" id="215637"/>
    <lineage>
        <taxon>Eukaryota</taxon>
        <taxon>Fungi</taxon>
        <taxon>Fungi incertae sedis</taxon>
        <taxon>Zoopagomycota</taxon>
        <taxon>Kickxellomycotina</taxon>
        <taxon>Dimargaritomycetes</taxon>
        <taxon>Dimargaritales</taxon>
        <taxon>Dimargaritaceae</taxon>
        <taxon>Dimargaris</taxon>
    </lineage>
</organism>
<dbReference type="GO" id="GO:0005737">
    <property type="term" value="C:cytoplasm"/>
    <property type="evidence" value="ECO:0007669"/>
    <property type="project" value="GOC"/>
</dbReference>
<evidence type="ECO:0000256" key="1">
    <source>
        <dbReference type="ARBA" id="ARBA00006626"/>
    </source>
</evidence>
<dbReference type="Gene3D" id="3.30.450.70">
    <property type="match status" value="1"/>
</dbReference>
<dbReference type="Pfam" id="PF04628">
    <property type="entry name" value="Sedlin_N"/>
    <property type="match status" value="1"/>
</dbReference>
<gene>
    <name evidence="3" type="ORF">BJ085DRAFT_16877</name>
</gene>
<accession>A0A4V1J597</accession>
<dbReference type="InterPro" id="IPR006722">
    <property type="entry name" value="Sedlin"/>
</dbReference>
<comment type="similarity">
    <text evidence="1">Belongs to the TRAPP small subunits family. Sedlin subfamily.</text>
</comment>
<dbReference type="GO" id="GO:0006888">
    <property type="term" value="P:endoplasmic reticulum to Golgi vesicle-mediated transport"/>
    <property type="evidence" value="ECO:0007669"/>
    <property type="project" value="InterPro"/>
</dbReference>
<dbReference type="InterPro" id="IPR011012">
    <property type="entry name" value="Longin-like_dom_sf"/>
</dbReference>
<dbReference type="PANTHER" id="PTHR12403">
    <property type="entry name" value="TRAFFICKING PROTEIN PARTICLE COMPLEX SUBUNIT 2"/>
    <property type="match status" value="1"/>
</dbReference>
<evidence type="ECO:0000256" key="2">
    <source>
        <dbReference type="ARBA" id="ARBA00024408"/>
    </source>
</evidence>
<evidence type="ECO:0000313" key="3">
    <source>
        <dbReference type="EMBL" id="RKP38299.1"/>
    </source>
</evidence>
<protein>
    <recommendedName>
        <fullName evidence="2">Trafficking protein particle complex subunit 2-like protein</fullName>
    </recommendedName>
</protein>
<feature type="non-terminal residue" evidence="3">
    <location>
        <position position="1"/>
    </location>
</feature>
<proteinExistence type="inferred from homology"/>
<reference evidence="4" key="1">
    <citation type="journal article" date="2018" name="Nat. Microbiol.">
        <title>Leveraging single-cell genomics to expand the fungal tree of life.</title>
        <authorList>
            <person name="Ahrendt S.R."/>
            <person name="Quandt C.A."/>
            <person name="Ciobanu D."/>
            <person name="Clum A."/>
            <person name="Salamov A."/>
            <person name="Andreopoulos B."/>
            <person name="Cheng J.F."/>
            <person name="Woyke T."/>
            <person name="Pelin A."/>
            <person name="Henrissat B."/>
            <person name="Reynolds N.K."/>
            <person name="Benny G.L."/>
            <person name="Smith M.E."/>
            <person name="James T.Y."/>
            <person name="Grigoriev I.V."/>
        </authorList>
    </citation>
    <scope>NUCLEOTIDE SEQUENCE [LARGE SCALE GENOMIC DNA]</scope>
    <source>
        <strain evidence="4">RSA 468</strain>
    </source>
</reference>
<keyword evidence="4" id="KW-1185">Reference proteome</keyword>
<sequence>KNNPLYIRNMEQTDDDLKYHYIAHTSCDVIEEKLAAGSKNLDMYLGLLQTVGDLAVYGYITNTRVKFVVVITIPETIVKDIEIRNIFREIHAAYISLASNPFYDIDGTAPVSSRNFDSFVEFIGKRDF</sequence>
<name>A0A4V1J597_9FUNG</name>
<dbReference type="Proteomes" id="UP000268162">
    <property type="component" value="Unassembled WGS sequence"/>
</dbReference>
<dbReference type="CDD" id="cd14854">
    <property type="entry name" value="TRAPPC2L"/>
    <property type="match status" value="1"/>
</dbReference>
<evidence type="ECO:0000313" key="4">
    <source>
        <dbReference type="Proteomes" id="UP000268162"/>
    </source>
</evidence>
<dbReference type="AlphaFoldDB" id="A0A4V1J597"/>
<dbReference type="STRING" id="215637.A0A4V1J597"/>
<dbReference type="InterPro" id="IPR044760">
    <property type="entry name" value="TRAPPC2L"/>
</dbReference>
<dbReference type="EMBL" id="ML002382">
    <property type="protein sequence ID" value="RKP38299.1"/>
    <property type="molecule type" value="Genomic_DNA"/>
</dbReference>
<dbReference type="SUPFAM" id="SSF64356">
    <property type="entry name" value="SNARE-like"/>
    <property type="match status" value="1"/>
</dbReference>